<keyword evidence="6 13" id="KW-0067">ATP-binding</keyword>
<dbReference type="RefSeq" id="WP_137030143.1">
    <property type="nucleotide sequence ID" value="NZ_SZNK01000001.1"/>
</dbReference>
<keyword evidence="14" id="KW-1185">Reference proteome</keyword>
<proteinExistence type="predicted"/>
<feature type="transmembrane region" description="Helical" evidence="10">
    <location>
        <begin position="176"/>
        <end position="206"/>
    </location>
</feature>
<dbReference type="FunFam" id="3.40.50.300:FF:000287">
    <property type="entry name" value="Multidrug ABC transporter ATP-binding protein"/>
    <property type="match status" value="1"/>
</dbReference>
<dbReference type="GO" id="GO:0016887">
    <property type="term" value="F:ATP hydrolysis activity"/>
    <property type="evidence" value="ECO:0007669"/>
    <property type="project" value="InterPro"/>
</dbReference>
<evidence type="ECO:0000259" key="12">
    <source>
        <dbReference type="PROSITE" id="PS50929"/>
    </source>
</evidence>
<dbReference type="PROSITE" id="PS00211">
    <property type="entry name" value="ABC_TRANSPORTER_1"/>
    <property type="match status" value="1"/>
</dbReference>
<evidence type="ECO:0000259" key="11">
    <source>
        <dbReference type="PROSITE" id="PS50893"/>
    </source>
</evidence>
<dbReference type="SMART" id="SM00382">
    <property type="entry name" value="AAA"/>
    <property type="match status" value="1"/>
</dbReference>
<dbReference type="OrthoDB" id="9770415at2"/>
<dbReference type="InterPro" id="IPR011527">
    <property type="entry name" value="ABC1_TM_dom"/>
</dbReference>
<dbReference type="Proteomes" id="UP000307841">
    <property type="component" value="Unassembled WGS sequence"/>
</dbReference>
<feature type="region of interest" description="Disordered" evidence="9">
    <location>
        <begin position="1"/>
        <end position="30"/>
    </location>
</feature>
<dbReference type="InterPro" id="IPR036640">
    <property type="entry name" value="ABC1_TM_sf"/>
</dbReference>
<dbReference type="AlphaFoldDB" id="A0A4U2Y906"/>
<dbReference type="PANTHER" id="PTHR43394:SF1">
    <property type="entry name" value="ATP-BINDING CASSETTE SUB-FAMILY B MEMBER 10, MITOCHONDRIAL"/>
    <property type="match status" value="1"/>
</dbReference>
<feature type="transmembrane region" description="Helical" evidence="10">
    <location>
        <begin position="50"/>
        <end position="73"/>
    </location>
</feature>
<dbReference type="InterPro" id="IPR017871">
    <property type="entry name" value="ABC_transporter-like_CS"/>
</dbReference>
<evidence type="ECO:0000256" key="8">
    <source>
        <dbReference type="ARBA" id="ARBA00023136"/>
    </source>
</evidence>
<dbReference type="InterPro" id="IPR027417">
    <property type="entry name" value="P-loop_NTPase"/>
</dbReference>
<dbReference type="Gene3D" id="1.20.1560.10">
    <property type="entry name" value="ABC transporter type 1, transmembrane domain"/>
    <property type="match status" value="1"/>
</dbReference>
<evidence type="ECO:0000256" key="1">
    <source>
        <dbReference type="ARBA" id="ARBA00004651"/>
    </source>
</evidence>
<evidence type="ECO:0000313" key="14">
    <source>
        <dbReference type="Proteomes" id="UP000307841"/>
    </source>
</evidence>
<protein>
    <submittedName>
        <fullName evidence="13">ABC transporter ATP-binding protein</fullName>
    </submittedName>
</protein>
<evidence type="ECO:0000256" key="5">
    <source>
        <dbReference type="ARBA" id="ARBA00022741"/>
    </source>
</evidence>
<feature type="transmembrane region" description="Helical" evidence="10">
    <location>
        <begin position="85"/>
        <end position="102"/>
    </location>
</feature>
<comment type="subcellular location">
    <subcellularLocation>
        <location evidence="1">Cell membrane</location>
        <topology evidence="1">Multi-pass membrane protein</topology>
    </subcellularLocation>
</comment>
<evidence type="ECO:0000256" key="10">
    <source>
        <dbReference type="SAM" id="Phobius"/>
    </source>
</evidence>
<dbReference type="CDD" id="cd18547">
    <property type="entry name" value="ABC_6TM_Tm288_like"/>
    <property type="match status" value="1"/>
</dbReference>
<reference evidence="13 14" key="1">
    <citation type="submission" date="2019-04" db="EMBL/GenBank/DDBJ databases">
        <title>Whole genome sequencing of Brevibacillus sp. TGS2-1.</title>
        <authorList>
            <person name="Choi A."/>
        </authorList>
    </citation>
    <scope>NUCLEOTIDE SEQUENCE [LARGE SCALE GENOMIC DNA]</scope>
    <source>
        <strain evidence="13 14">TGS2-1</strain>
    </source>
</reference>
<dbReference type="GO" id="GO:0015421">
    <property type="term" value="F:ABC-type oligopeptide transporter activity"/>
    <property type="evidence" value="ECO:0007669"/>
    <property type="project" value="TreeGrafter"/>
</dbReference>
<evidence type="ECO:0000256" key="2">
    <source>
        <dbReference type="ARBA" id="ARBA00022448"/>
    </source>
</evidence>
<dbReference type="InterPro" id="IPR039421">
    <property type="entry name" value="Type_1_exporter"/>
</dbReference>
<organism evidence="13 14">
    <name type="scientific">Brevibacillus antibioticus</name>
    <dbReference type="NCBI Taxonomy" id="2570228"/>
    <lineage>
        <taxon>Bacteria</taxon>
        <taxon>Bacillati</taxon>
        <taxon>Bacillota</taxon>
        <taxon>Bacilli</taxon>
        <taxon>Bacillales</taxon>
        <taxon>Paenibacillaceae</taxon>
        <taxon>Brevibacillus</taxon>
    </lineage>
</organism>
<accession>A0A4U2Y906</accession>
<dbReference type="Pfam" id="PF00005">
    <property type="entry name" value="ABC_tran"/>
    <property type="match status" value="1"/>
</dbReference>
<dbReference type="PROSITE" id="PS50893">
    <property type="entry name" value="ABC_TRANSPORTER_2"/>
    <property type="match status" value="1"/>
</dbReference>
<dbReference type="PANTHER" id="PTHR43394">
    <property type="entry name" value="ATP-DEPENDENT PERMEASE MDL1, MITOCHONDRIAL"/>
    <property type="match status" value="1"/>
</dbReference>
<feature type="domain" description="ABC transmembrane type-1" evidence="12">
    <location>
        <begin position="53"/>
        <end position="335"/>
    </location>
</feature>
<dbReference type="SUPFAM" id="SSF52540">
    <property type="entry name" value="P-loop containing nucleoside triphosphate hydrolases"/>
    <property type="match status" value="1"/>
</dbReference>
<keyword evidence="7 10" id="KW-1133">Transmembrane helix</keyword>
<dbReference type="InterPro" id="IPR003593">
    <property type="entry name" value="AAA+_ATPase"/>
</dbReference>
<evidence type="ECO:0000256" key="3">
    <source>
        <dbReference type="ARBA" id="ARBA00022475"/>
    </source>
</evidence>
<dbReference type="FunFam" id="1.20.1560.10:FF:000011">
    <property type="entry name" value="Multidrug ABC transporter ATP-binding protein"/>
    <property type="match status" value="1"/>
</dbReference>
<feature type="domain" description="ABC transporter" evidence="11">
    <location>
        <begin position="369"/>
        <end position="603"/>
    </location>
</feature>
<evidence type="ECO:0000256" key="4">
    <source>
        <dbReference type="ARBA" id="ARBA00022692"/>
    </source>
</evidence>
<dbReference type="SUPFAM" id="SSF90123">
    <property type="entry name" value="ABC transporter transmembrane region"/>
    <property type="match status" value="1"/>
</dbReference>
<evidence type="ECO:0000256" key="9">
    <source>
        <dbReference type="SAM" id="MobiDB-lite"/>
    </source>
</evidence>
<keyword evidence="2" id="KW-0813">Transport</keyword>
<evidence type="ECO:0000256" key="6">
    <source>
        <dbReference type="ARBA" id="ARBA00022840"/>
    </source>
</evidence>
<dbReference type="GO" id="GO:0005886">
    <property type="term" value="C:plasma membrane"/>
    <property type="evidence" value="ECO:0007669"/>
    <property type="project" value="UniProtKB-SubCell"/>
</dbReference>
<dbReference type="InterPro" id="IPR003439">
    <property type="entry name" value="ABC_transporter-like_ATP-bd"/>
</dbReference>
<keyword evidence="4 10" id="KW-0812">Transmembrane</keyword>
<dbReference type="PROSITE" id="PS50929">
    <property type="entry name" value="ABC_TM1F"/>
    <property type="match status" value="1"/>
</dbReference>
<dbReference type="Pfam" id="PF00664">
    <property type="entry name" value="ABC_membrane"/>
    <property type="match status" value="1"/>
</dbReference>
<keyword evidence="8 10" id="KW-0472">Membrane</keyword>
<dbReference type="CDD" id="cd03254">
    <property type="entry name" value="ABCC_Glucan_exporter_like"/>
    <property type="match status" value="1"/>
</dbReference>
<feature type="transmembrane region" description="Helical" evidence="10">
    <location>
        <begin position="286"/>
        <end position="313"/>
    </location>
</feature>
<sequence length="613" mass="67502">MSQQKQQPVFSPRPGRGFGHGAARGPVSKPKNFSATLKRLWQAFGKEKKLLPIVFAIVLVDALLMLSAPYLIGKSIDAMTGGEEALSFLSIIILALLGSYIFDGALTFLQSWLMAGISQRIVTNLRQALFDKLQKLPIAYFDSRTHGELMSRLTNDIDNVSNSISQSTTQLMSGGIVLLGSLVMMLVLSPILTLACLITVPLVFLLTRTIAKRTSVLFKNQQMELGKLNGHIEEKISGIQVVQAFNYEQKAIEDFTTINDRLCKVGMKAQVWTGFLMPIMNVINNLGFAMVAIVGGVLAVKGLITVGVIASFLSYSRQFVRPLNDLANIFNVLQSGVAGAERVFEVLDEREEPLDSPGATVLAQPKGHVVFDQVSFGYRPDQPILKNISFEAQAGSTIALVGPTGAGKTTIVNLLTRFYDVTSGTIYLDGKDIREYSRDSLRRSFGFVLQDTYLFSGTIKENIMYGKPDATDTEVVAAAKMANADVFINRLPMRYDTMLTENGDNLSQGQRQLLAIARVILAKPSLLILDEATSSIDTRTELNIQDALLTIMEGRTSFVIAHRLNTIRDADTIMVVDRGEIVEKGSHDELIEQKGTYYQLFYNQFKNLEVAGE</sequence>
<keyword evidence="3" id="KW-1003">Cell membrane</keyword>
<dbReference type="EMBL" id="SZNK01000001">
    <property type="protein sequence ID" value="TKI56724.1"/>
    <property type="molecule type" value="Genomic_DNA"/>
</dbReference>
<evidence type="ECO:0000313" key="13">
    <source>
        <dbReference type="EMBL" id="TKI56724.1"/>
    </source>
</evidence>
<comment type="caution">
    <text evidence="13">The sequence shown here is derived from an EMBL/GenBank/DDBJ whole genome shotgun (WGS) entry which is preliminary data.</text>
</comment>
<gene>
    <name evidence="13" type="ORF">E8L90_15300</name>
</gene>
<dbReference type="GO" id="GO:0005524">
    <property type="term" value="F:ATP binding"/>
    <property type="evidence" value="ECO:0007669"/>
    <property type="project" value="UniProtKB-KW"/>
</dbReference>
<evidence type="ECO:0000256" key="7">
    <source>
        <dbReference type="ARBA" id="ARBA00022989"/>
    </source>
</evidence>
<keyword evidence="5" id="KW-0547">Nucleotide-binding</keyword>
<dbReference type="Gene3D" id="3.40.50.300">
    <property type="entry name" value="P-loop containing nucleotide triphosphate hydrolases"/>
    <property type="match status" value="1"/>
</dbReference>
<name>A0A4U2Y906_9BACL</name>